<keyword evidence="7" id="KW-1185">Reference proteome</keyword>
<comment type="caution">
    <text evidence="6">The sequence shown here is derived from an EMBL/GenBank/DDBJ whole genome shotgun (WGS) entry which is preliminary data.</text>
</comment>
<evidence type="ECO:0000313" key="7">
    <source>
        <dbReference type="Proteomes" id="UP000295418"/>
    </source>
</evidence>
<dbReference type="OrthoDB" id="9794387at2"/>
<dbReference type="GO" id="GO:0004757">
    <property type="term" value="F:sepiapterin reductase (NADP+) activity"/>
    <property type="evidence" value="ECO:0007669"/>
    <property type="project" value="TreeGrafter"/>
</dbReference>
<evidence type="ECO:0000256" key="5">
    <source>
        <dbReference type="ARBA" id="ARBA00023002"/>
    </source>
</evidence>
<evidence type="ECO:0000256" key="4">
    <source>
        <dbReference type="ARBA" id="ARBA00022857"/>
    </source>
</evidence>
<dbReference type="NCBIfam" id="NF005381">
    <property type="entry name" value="PRK06924.1"/>
    <property type="match status" value="1"/>
</dbReference>
<dbReference type="Proteomes" id="UP000295418">
    <property type="component" value="Unassembled WGS sequence"/>
</dbReference>
<dbReference type="InterPro" id="IPR036291">
    <property type="entry name" value="NAD(P)-bd_dom_sf"/>
</dbReference>
<protein>
    <submittedName>
        <fullName evidence="6">(S)-benzoin forming benzil reductase</fullName>
        <ecNumber evidence="6">1.1.1.320</ecNumber>
    </submittedName>
</protein>
<sequence length="245" mass="27260">MKCFIITGTSRGLGEAIVRQLMKPEHMLICISRHKNNKLIAEAQEAGVKLEYNEFDLSNTEHLDALAARILNKIQKNELTAAYLINNAGTVLPIEPAYKSTGEAIDHSMKINAIAPMTLCANFMRWSQNLAIDKRILNISSGSGRNPYYGWSTYCAAKAALDHYTRCAALEQQDAENKVRIASVRPGIIDTDMQVQIRSSNSEDFKDVAQFIDYKESGQLLTPEAAAERMLEQMFSPTFGDVPVV</sequence>
<dbReference type="PRINTS" id="PR00081">
    <property type="entry name" value="GDHRDH"/>
</dbReference>
<evidence type="ECO:0000256" key="2">
    <source>
        <dbReference type="ARBA" id="ARBA00006484"/>
    </source>
</evidence>
<dbReference type="EC" id="1.1.1.320" evidence="6"/>
<dbReference type="InterPro" id="IPR002347">
    <property type="entry name" value="SDR_fam"/>
</dbReference>
<dbReference type="AlphaFoldDB" id="A0A4R4EHQ3"/>
<evidence type="ECO:0000256" key="3">
    <source>
        <dbReference type="ARBA" id="ARBA00022490"/>
    </source>
</evidence>
<comment type="subcellular location">
    <subcellularLocation>
        <location evidence="1">Cytoplasm</location>
    </subcellularLocation>
</comment>
<dbReference type="PANTHER" id="PTHR44085">
    <property type="entry name" value="SEPIAPTERIN REDUCTASE"/>
    <property type="match status" value="1"/>
</dbReference>
<dbReference type="InterPro" id="IPR020904">
    <property type="entry name" value="Sc_DH/Rdtase_CS"/>
</dbReference>
<dbReference type="SUPFAM" id="SSF51735">
    <property type="entry name" value="NAD(P)-binding Rossmann-fold domains"/>
    <property type="match status" value="1"/>
</dbReference>
<proteinExistence type="inferred from homology"/>
<dbReference type="RefSeq" id="WP_132417792.1">
    <property type="nucleotide sequence ID" value="NZ_SKFG01000008.1"/>
</dbReference>
<dbReference type="PROSITE" id="PS00061">
    <property type="entry name" value="ADH_SHORT"/>
    <property type="match status" value="1"/>
</dbReference>
<keyword evidence="4" id="KW-0521">NADP</keyword>
<dbReference type="GO" id="GO:0005737">
    <property type="term" value="C:cytoplasm"/>
    <property type="evidence" value="ECO:0007669"/>
    <property type="project" value="UniProtKB-SubCell"/>
</dbReference>
<accession>A0A4R4EHQ3</accession>
<organism evidence="6 7">
    <name type="scientific">Paenibacillus albiflavus</name>
    <dbReference type="NCBI Taxonomy" id="2545760"/>
    <lineage>
        <taxon>Bacteria</taxon>
        <taxon>Bacillati</taxon>
        <taxon>Bacillota</taxon>
        <taxon>Bacilli</taxon>
        <taxon>Bacillales</taxon>
        <taxon>Paenibacillaceae</taxon>
        <taxon>Paenibacillus</taxon>
    </lineage>
</organism>
<comment type="similarity">
    <text evidence="2">Belongs to the short-chain dehydrogenases/reductases (SDR) family.</text>
</comment>
<dbReference type="EMBL" id="SKFG01000008">
    <property type="protein sequence ID" value="TCZ77708.1"/>
    <property type="molecule type" value="Genomic_DNA"/>
</dbReference>
<dbReference type="InterPro" id="IPR051721">
    <property type="entry name" value="Biopterin_syn/organic_redct"/>
</dbReference>
<evidence type="ECO:0000256" key="1">
    <source>
        <dbReference type="ARBA" id="ARBA00004496"/>
    </source>
</evidence>
<evidence type="ECO:0000313" key="6">
    <source>
        <dbReference type="EMBL" id="TCZ77708.1"/>
    </source>
</evidence>
<dbReference type="Pfam" id="PF00106">
    <property type="entry name" value="adh_short"/>
    <property type="match status" value="1"/>
</dbReference>
<name>A0A4R4EHQ3_9BACL</name>
<dbReference type="PANTHER" id="PTHR44085:SF2">
    <property type="entry name" value="SEPIAPTERIN REDUCTASE"/>
    <property type="match status" value="1"/>
</dbReference>
<keyword evidence="5 6" id="KW-0560">Oxidoreductase</keyword>
<dbReference type="Gene3D" id="3.40.50.720">
    <property type="entry name" value="NAD(P)-binding Rossmann-like Domain"/>
    <property type="match status" value="1"/>
</dbReference>
<keyword evidence="3" id="KW-0963">Cytoplasm</keyword>
<reference evidence="6 7" key="1">
    <citation type="submission" date="2019-03" db="EMBL/GenBank/DDBJ databases">
        <authorList>
            <person name="Kim M.K.M."/>
        </authorList>
    </citation>
    <scope>NUCLEOTIDE SEQUENCE [LARGE SCALE GENOMIC DNA]</scope>
    <source>
        <strain evidence="6 7">18JY21-1</strain>
    </source>
</reference>
<dbReference type="GO" id="GO:0006729">
    <property type="term" value="P:tetrahydrobiopterin biosynthetic process"/>
    <property type="evidence" value="ECO:0007669"/>
    <property type="project" value="TreeGrafter"/>
</dbReference>
<gene>
    <name evidence="6" type="ORF">E0485_09510</name>
</gene>